<evidence type="ECO:0000256" key="1">
    <source>
        <dbReference type="ARBA" id="ARBA00010688"/>
    </source>
</evidence>
<gene>
    <name evidence="7" type="ORF">GNZ18_00580</name>
</gene>
<evidence type="ECO:0000256" key="4">
    <source>
        <dbReference type="ARBA" id="ARBA00022777"/>
    </source>
</evidence>
<dbReference type="InterPro" id="IPR002173">
    <property type="entry name" value="Carboh/pur_kinase_PfkB_CS"/>
</dbReference>
<dbReference type="PANTHER" id="PTHR43085">
    <property type="entry name" value="HEXOKINASE FAMILY MEMBER"/>
    <property type="match status" value="1"/>
</dbReference>
<accession>A0A7K1KSH6</accession>
<sequence length="300" mass="30368">MARILVFGEALVDLVGEPGGRRYRADPGGSPANVAVGLGRLGKAVTLVTGLGDDAFGRLVTAHLAASGVTPDVRRAPFTSLAVVSVDGAGVPSYDFALSWTPGTPEIPPDAAVLCTGSLAAALAEGPVEAAMAGAPAVCYDPNIRPALLGDPASERRRVERQVALSDVVKASDEDLGWLYPGADPVEVAHRWRALGPALVVVTRGPRGCVAVTASGRVERPAPPVEVVDTVGAGDAFMSGLVSALLDGGLLDPARRADLDNGGESPLSGPLAAALASAAITCARPGADPPTEEELRAALR</sequence>
<dbReference type="Gene3D" id="3.40.1190.20">
    <property type="match status" value="1"/>
</dbReference>
<reference evidence="7 8" key="1">
    <citation type="submission" date="2019-11" db="EMBL/GenBank/DDBJ databases">
        <authorList>
            <person name="Cao P."/>
        </authorList>
    </citation>
    <scope>NUCLEOTIDE SEQUENCE [LARGE SCALE GENOMIC DNA]</scope>
    <source>
        <strain evidence="7 8">NEAU-AAG5</strain>
    </source>
</reference>
<name>A0A7K1KSH6_9ACTN</name>
<keyword evidence="8" id="KW-1185">Reference proteome</keyword>
<dbReference type="EMBL" id="WOFH01000001">
    <property type="protein sequence ID" value="MUN35103.1"/>
    <property type="molecule type" value="Genomic_DNA"/>
</dbReference>
<keyword evidence="2" id="KW-0808">Transferase</keyword>
<dbReference type="Proteomes" id="UP000432015">
    <property type="component" value="Unassembled WGS sequence"/>
</dbReference>
<evidence type="ECO:0000313" key="8">
    <source>
        <dbReference type="Proteomes" id="UP000432015"/>
    </source>
</evidence>
<comment type="similarity">
    <text evidence="1">Belongs to the carbohydrate kinase PfkB family.</text>
</comment>
<dbReference type="InterPro" id="IPR011611">
    <property type="entry name" value="PfkB_dom"/>
</dbReference>
<evidence type="ECO:0000259" key="6">
    <source>
        <dbReference type="Pfam" id="PF00294"/>
    </source>
</evidence>
<keyword evidence="4 7" id="KW-0418">Kinase</keyword>
<organism evidence="7 8">
    <name type="scientific">Actinomadura litoris</name>
    <dbReference type="NCBI Taxonomy" id="2678616"/>
    <lineage>
        <taxon>Bacteria</taxon>
        <taxon>Bacillati</taxon>
        <taxon>Actinomycetota</taxon>
        <taxon>Actinomycetes</taxon>
        <taxon>Streptosporangiales</taxon>
        <taxon>Thermomonosporaceae</taxon>
        <taxon>Actinomadura</taxon>
    </lineage>
</organism>
<dbReference type="AlphaFoldDB" id="A0A7K1KSH6"/>
<dbReference type="SUPFAM" id="SSF53613">
    <property type="entry name" value="Ribokinase-like"/>
    <property type="match status" value="1"/>
</dbReference>
<dbReference type="GO" id="GO:0016301">
    <property type="term" value="F:kinase activity"/>
    <property type="evidence" value="ECO:0007669"/>
    <property type="project" value="UniProtKB-KW"/>
</dbReference>
<feature type="domain" description="Carbohydrate kinase PfkB" evidence="6">
    <location>
        <begin position="1"/>
        <end position="291"/>
    </location>
</feature>
<keyword evidence="5" id="KW-0067">ATP-binding</keyword>
<dbReference type="InterPro" id="IPR029056">
    <property type="entry name" value="Ribokinase-like"/>
</dbReference>
<dbReference type="CDD" id="cd01167">
    <property type="entry name" value="bac_FRK"/>
    <property type="match status" value="1"/>
</dbReference>
<dbReference type="PANTHER" id="PTHR43085:SF1">
    <property type="entry name" value="PSEUDOURIDINE KINASE-RELATED"/>
    <property type="match status" value="1"/>
</dbReference>
<keyword evidence="3" id="KW-0547">Nucleotide-binding</keyword>
<dbReference type="GO" id="GO:0005524">
    <property type="term" value="F:ATP binding"/>
    <property type="evidence" value="ECO:0007669"/>
    <property type="project" value="UniProtKB-KW"/>
</dbReference>
<evidence type="ECO:0000313" key="7">
    <source>
        <dbReference type="EMBL" id="MUN35103.1"/>
    </source>
</evidence>
<dbReference type="Pfam" id="PF00294">
    <property type="entry name" value="PfkB"/>
    <property type="match status" value="1"/>
</dbReference>
<evidence type="ECO:0000256" key="2">
    <source>
        <dbReference type="ARBA" id="ARBA00022679"/>
    </source>
</evidence>
<evidence type="ECO:0000256" key="5">
    <source>
        <dbReference type="ARBA" id="ARBA00022840"/>
    </source>
</evidence>
<dbReference type="PROSITE" id="PS00584">
    <property type="entry name" value="PFKB_KINASES_2"/>
    <property type="match status" value="1"/>
</dbReference>
<protein>
    <submittedName>
        <fullName evidence="7">Carbohydrate kinase</fullName>
    </submittedName>
</protein>
<dbReference type="RefSeq" id="WP_156214098.1">
    <property type="nucleotide sequence ID" value="NZ_WOFH01000001.1"/>
</dbReference>
<proteinExistence type="inferred from homology"/>
<comment type="caution">
    <text evidence="7">The sequence shown here is derived from an EMBL/GenBank/DDBJ whole genome shotgun (WGS) entry which is preliminary data.</text>
</comment>
<dbReference type="InterPro" id="IPR050306">
    <property type="entry name" value="PfkB_Carbo_kinase"/>
</dbReference>
<evidence type="ECO:0000256" key="3">
    <source>
        <dbReference type="ARBA" id="ARBA00022741"/>
    </source>
</evidence>
<dbReference type="PROSITE" id="PS00583">
    <property type="entry name" value="PFKB_KINASES_1"/>
    <property type="match status" value="1"/>
</dbReference>